<dbReference type="InterPro" id="IPR011044">
    <property type="entry name" value="Quino_amine_DH_bsu"/>
</dbReference>
<protein>
    <submittedName>
        <fullName evidence="1">Glutamine cyclotransferase</fullName>
    </submittedName>
</protein>
<organism evidence="1">
    <name type="scientific">Caulobacter sp. 73W</name>
    <dbReference type="NCBI Taxonomy" id="3161137"/>
    <lineage>
        <taxon>Bacteria</taxon>
        <taxon>Pseudomonadati</taxon>
        <taxon>Pseudomonadota</taxon>
        <taxon>Alphaproteobacteria</taxon>
        <taxon>Caulobacterales</taxon>
        <taxon>Caulobacteraceae</taxon>
        <taxon>Caulobacter</taxon>
    </lineage>
</organism>
<dbReference type="RefSeq" id="WP_369059491.1">
    <property type="nucleotide sequence ID" value="NZ_CP158375.1"/>
</dbReference>
<name>A0AB39KSF5_9CAUL</name>
<accession>A0AB39KSF5</accession>
<dbReference type="Gene3D" id="2.130.10.10">
    <property type="entry name" value="YVTN repeat-like/Quinoprotein amine dehydrogenase"/>
    <property type="match status" value="1"/>
</dbReference>
<dbReference type="AlphaFoldDB" id="A0AB39KSF5"/>
<reference evidence="1" key="1">
    <citation type="submission" date="2024-06" db="EMBL/GenBank/DDBJ databases">
        <title>Caulobacter inopinatus, sp. nov.</title>
        <authorList>
            <person name="Donachie S.P."/>
        </authorList>
    </citation>
    <scope>NUCLEOTIDE SEQUENCE</scope>
    <source>
        <strain evidence="1">73W</strain>
    </source>
</reference>
<dbReference type="EMBL" id="CP158375">
    <property type="protein sequence ID" value="XDO96650.1"/>
    <property type="molecule type" value="Genomic_DNA"/>
</dbReference>
<evidence type="ECO:0000313" key="1">
    <source>
        <dbReference type="EMBL" id="XDO96650.1"/>
    </source>
</evidence>
<gene>
    <name evidence="1" type="ORF">ABOZ73_18080</name>
</gene>
<proteinExistence type="predicted"/>
<sequence>MKQSDAEILREYGPFDGVEGVHGVTFDGERIWFASGERLNALDSDSGAVVGSIDVAAHAGTAFDGEHLFQIAGTRILKVDPKTGAVVGSIPAPGDGAASGLAWSEGSLWVGQFADRQIHEIDPADGKVLRSVDSDRQVTGVTWIDGELWHGFWQDEQSGLRRLDPTSGQVLEAVRMPSGAVVSGLESDGRDRFFCGGGPSGLVRAVQKPPR</sequence>
<dbReference type="InterPro" id="IPR015943">
    <property type="entry name" value="WD40/YVTN_repeat-like_dom_sf"/>
</dbReference>
<dbReference type="SUPFAM" id="SSF50969">
    <property type="entry name" value="YVTN repeat-like/Quinoprotein amine dehydrogenase"/>
    <property type="match status" value="1"/>
</dbReference>